<sequence>MIPFSDEELVEPVKNTLAKQLHILERDGGGLEFLGVKQGVVYVRLTGACKSCVASETTLKHSLQRQLRIDIHPDLSIVNLSGGKDEFERL</sequence>
<gene>
    <name evidence="2" type="ORF">CAV_0230</name>
</gene>
<dbReference type="RefSeq" id="WP_094324693.1">
    <property type="nucleotide sequence ID" value="NZ_CP022347.1"/>
</dbReference>
<dbReference type="KEGG" id="cavi:CAV_0230"/>
<accession>A0A222MW43</accession>
<dbReference type="EMBL" id="CP022347">
    <property type="protein sequence ID" value="ASQ29902.1"/>
    <property type="molecule type" value="Genomic_DNA"/>
</dbReference>
<dbReference type="InterPro" id="IPR034904">
    <property type="entry name" value="FSCA_dom_sf"/>
</dbReference>
<dbReference type="Proteomes" id="UP000201169">
    <property type="component" value="Chromosome"/>
</dbReference>
<evidence type="ECO:0000313" key="3">
    <source>
        <dbReference type="Proteomes" id="UP000201169"/>
    </source>
</evidence>
<dbReference type="SUPFAM" id="SSF117916">
    <property type="entry name" value="Fe-S cluster assembly (FSCA) domain-like"/>
    <property type="match status" value="1"/>
</dbReference>
<dbReference type="InterPro" id="IPR001075">
    <property type="entry name" value="NIF_FeS_clus_asmbl_NifU_C"/>
</dbReference>
<name>A0A222MW43_9BACT</name>
<evidence type="ECO:0000259" key="1">
    <source>
        <dbReference type="Pfam" id="PF01106"/>
    </source>
</evidence>
<dbReference type="Gene3D" id="3.30.300.130">
    <property type="entry name" value="Fe-S cluster assembly (FSCA)"/>
    <property type="match status" value="1"/>
</dbReference>
<evidence type="ECO:0000313" key="2">
    <source>
        <dbReference type="EMBL" id="ASQ29902.1"/>
    </source>
</evidence>
<protein>
    <submittedName>
        <fullName evidence="2">NifU domain protein, possible thioredoxin</fullName>
    </submittedName>
</protein>
<dbReference type="GO" id="GO:0051536">
    <property type="term" value="F:iron-sulfur cluster binding"/>
    <property type="evidence" value="ECO:0007669"/>
    <property type="project" value="InterPro"/>
</dbReference>
<reference evidence="2 3" key="1">
    <citation type="submission" date="2017-07" db="EMBL/GenBank/DDBJ databases">
        <title>Analysis of two Campylobacter avium genomes and identification of a novel hippuricase gene.</title>
        <authorList>
            <person name="Miller W.G."/>
            <person name="Chapman M.H."/>
            <person name="Yee E."/>
            <person name="Revez J."/>
            <person name="Bono J.L."/>
            <person name="Rossi M."/>
        </authorList>
    </citation>
    <scope>NUCLEOTIDE SEQUENCE [LARGE SCALE GENOMIC DNA]</scope>
    <source>
        <strain evidence="2 3">LMG 24591</strain>
    </source>
</reference>
<dbReference type="AlphaFoldDB" id="A0A222MW43"/>
<dbReference type="GO" id="GO:0016226">
    <property type="term" value="P:iron-sulfur cluster assembly"/>
    <property type="evidence" value="ECO:0007669"/>
    <property type="project" value="InterPro"/>
</dbReference>
<dbReference type="OrthoDB" id="9796965at2"/>
<dbReference type="Pfam" id="PF01106">
    <property type="entry name" value="NifU"/>
    <property type="match status" value="1"/>
</dbReference>
<organism evidence="2 3">
    <name type="scientific">Campylobacter avium LMG 24591</name>
    <dbReference type="NCBI Taxonomy" id="522484"/>
    <lineage>
        <taxon>Bacteria</taxon>
        <taxon>Pseudomonadati</taxon>
        <taxon>Campylobacterota</taxon>
        <taxon>Epsilonproteobacteria</taxon>
        <taxon>Campylobacterales</taxon>
        <taxon>Campylobacteraceae</taxon>
        <taxon>Campylobacter</taxon>
    </lineage>
</organism>
<proteinExistence type="predicted"/>
<feature type="domain" description="NIF system FeS cluster assembly NifU C-terminal" evidence="1">
    <location>
        <begin position="22"/>
        <end position="77"/>
    </location>
</feature>
<keyword evidence="3" id="KW-1185">Reference proteome</keyword>
<dbReference type="GO" id="GO:0005506">
    <property type="term" value="F:iron ion binding"/>
    <property type="evidence" value="ECO:0007669"/>
    <property type="project" value="InterPro"/>
</dbReference>